<proteinExistence type="predicted"/>
<dbReference type="AlphaFoldDB" id="A0A183D191"/>
<dbReference type="EMBL" id="UYRT01003761">
    <property type="protein sequence ID" value="VDK34501.1"/>
    <property type="molecule type" value="Genomic_DNA"/>
</dbReference>
<evidence type="ECO:0000313" key="2">
    <source>
        <dbReference type="Proteomes" id="UP000271098"/>
    </source>
</evidence>
<protein>
    <submittedName>
        <fullName evidence="3">Secreted protein</fullName>
    </submittedName>
</protein>
<organism evidence="3">
    <name type="scientific">Gongylonema pulchrum</name>
    <dbReference type="NCBI Taxonomy" id="637853"/>
    <lineage>
        <taxon>Eukaryota</taxon>
        <taxon>Metazoa</taxon>
        <taxon>Ecdysozoa</taxon>
        <taxon>Nematoda</taxon>
        <taxon>Chromadorea</taxon>
        <taxon>Rhabditida</taxon>
        <taxon>Spirurina</taxon>
        <taxon>Spiruromorpha</taxon>
        <taxon>Spiruroidea</taxon>
        <taxon>Gongylonematidae</taxon>
        <taxon>Gongylonema</taxon>
    </lineage>
</organism>
<accession>A0A183D191</accession>
<evidence type="ECO:0000313" key="1">
    <source>
        <dbReference type="EMBL" id="VDK34501.1"/>
    </source>
</evidence>
<dbReference type="Proteomes" id="UP000271098">
    <property type="component" value="Unassembled WGS sequence"/>
</dbReference>
<name>A0A183D191_9BILA</name>
<sequence length="100" mass="11622">MFSSRPWITVVSRRTMSRRRCRKSMASNIVTKFTQINPAYKRPSFGKTLYSSTKLHHANRGLRRSAVVEIRSVQQCTNDQFLEYRCEFSCCCCALLNAFS</sequence>
<evidence type="ECO:0000313" key="3">
    <source>
        <dbReference type="WBParaSite" id="GPUH_0000248701-mRNA-1"/>
    </source>
</evidence>
<reference evidence="1 2" key="2">
    <citation type="submission" date="2018-11" db="EMBL/GenBank/DDBJ databases">
        <authorList>
            <consortium name="Pathogen Informatics"/>
        </authorList>
    </citation>
    <scope>NUCLEOTIDE SEQUENCE [LARGE SCALE GENOMIC DNA]</scope>
</reference>
<reference evidence="3" key="1">
    <citation type="submission" date="2016-06" db="UniProtKB">
        <authorList>
            <consortium name="WormBaseParasite"/>
        </authorList>
    </citation>
    <scope>IDENTIFICATION</scope>
</reference>
<dbReference type="WBParaSite" id="GPUH_0000248701-mRNA-1">
    <property type="protein sequence ID" value="GPUH_0000248701-mRNA-1"/>
    <property type="gene ID" value="GPUH_0000248701"/>
</dbReference>
<gene>
    <name evidence="1" type="ORF">GPUH_LOCUS2482</name>
</gene>
<keyword evidence="2" id="KW-1185">Reference proteome</keyword>